<dbReference type="GO" id="GO:0008817">
    <property type="term" value="F:corrinoid adenosyltransferase activity"/>
    <property type="evidence" value="ECO:0007669"/>
    <property type="project" value="UniProtKB-UniRule"/>
</dbReference>
<keyword evidence="6" id="KW-0169">Cobalamin biosynthesis</keyword>
<dbReference type="NCBIfam" id="TIGR00636">
    <property type="entry name" value="PduO_Nterm"/>
    <property type="match status" value="1"/>
</dbReference>
<dbReference type="PANTHER" id="PTHR12213">
    <property type="entry name" value="CORRINOID ADENOSYLTRANSFERASE"/>
    <property type="match status" value="1"/>
</dbReference>
<comment type="catalytic activity">
    <reaction evidence="6">
        <text>2 cob(II)alamin + reduced [electron-transfer flavoprotein] + 2 ATP = 2 adenosylcob(III)alamin + 2 triphosphate + oxidized [electron-transfer flavoprotein] + 3 H(+)</text>
        <dbReference type="Rhea" id="RHEA:28671"/>
        <dbReference type="Rhea" id="RHEA-COMP:10685"/>
        <dbReference type="Rhea" id="RHEA-COMP:10686"/>
        <dbReference type="ChEBI" id="CHEBI:15378"/>
        <dbReference type="ChEBI" id="CHEBI:16304"/>
        <dbReference type="ChEBI" id="CHEBI:18036"/>
        <dbReference type="ChEBI" id="CHEBI:18408"/>
        <dbReference type="ChEBI" id="CHEBI:30616"/>
        <dbReference type="ChEBI" id="CHEBI:57692"/>
        <dbReference type="ChEBI" id="CHEBI:58307"/>
        <dbReference type="EC" id="2.5.1.17"/>
    </reaction>
</comment>
<name>A0A1W2G8R7_REIFA</name>
<dbReference type="InterPro" id="IPR016030">
    <property type="entry name" value="CblAdoTrfase-like"/>
</dbReference>
<dbReference type="Proteomes" id="UP000192472">
    <property type="component" value="Unassembled WGS sequence"/>
</dbReference>
<gene>
    <name evidence="8" type="ORF">SAMN04488029_1037</name>
</gene>
<evidence type="ECO:0000313" key="8">
    <source>
        <dbReference type="EMBL" id="SMD32686.1"/>
    </source>
</evidence>
<keyword evidence="5 6" id="KW-0067">ATP-binding</keyword>
<dbReference type="UniPathway" id="UPA00148">
    <property type="reaction ID" value="UER00233"/>
</dbReference>
<keyword evidence="4 6" id="KW-0547">Nucleotide-binding</keyword>
<reference evidence="8 9" key="1">
    <citation type="submission" date="2017-04" db="EMBL/GenBank/DDBJ databases">
        <authorList>
            <person name="Afonso C.L."/>
            <person name="Miller P.J."/>
            <person name="Scott M.A."/>
            <person name="Spackman E."/>
            <person name="Goraichik I."/>
            <person name="Dimitrov K.M."/>
            <person name="Suarez D.L."/>
            <person name="Swayne D.E."/>
        </authorList>
    </citation>
    <scope>NUCLEOTIDE SEQUENCE [LARGE SCALE GENOMIC DNA]</scope>
    <source>
        <strain evidence="8 9">DSM 26133</strain>
    </source>
</reference>
<evidence type="ECO:0000313" key="9">
    <source>
        <dbReference type="Proteomes" id="UP000192472"/>
    </source>
</evidence>
<feature type="domain" description="Cobalamin adenosyltransferase-like" evidence="7">
    <location>
        <begin position="3"/>
        <end position="166"/>
    </location>
</feature>
<evidence type="ECO:0000259" key="7">
    <source>
        <dbReference type="Pfam" id="PF01923"/>
    </source>
</evidence>
<dbReference type="STRING" id="692418.SAMN04488029_1037"/>
<evidence type="ECO:0000256" key="3">
    <source>
        <dbReference type="ARBA" id="ARBA00022679"/>
    </source>
</evidence>
<dbReference type="InterPro" id="IPR029499">
    <property type="entry name" value="PduO-typ"/>
</dbReference>
<dbReference type="FunFam" id="1.20.1200.10:FF:000001">
    <property type="entry name" value="Cob(I)yrinic acid a,c-diamide adenosyltransferase"/>
    <property type="match status" value="1"/>
</dbReference>
<comment type="subunit">
    <text evidence="2">Homotrimer.</text>
</comment>
<evidence type="ECO:0000256" key="4">
    <source>
        <dbReference type="ARBA" id="ARBA00022741"/>
    </source>
</evidence>
<accession>A0A1W2G8R7</accession>
<sequence>MKVYTKTGDKGTTGLLGGTRVSKADLRIESYGTIDELNSHIGMIRDQPVNESIADELIAIQNTLFVIGSHLASDPQKSKVVIPSIEIKHIELLEKAMDRMDEELPEMRNFVLPGGHVSVSVGHIARCVCRRAERLVTGLAENEVVHENITTYLNRLSDYLFVLCRWMTKELKATEVPWKP</sequence>
<dbReference type="GO" id="GO:0005524">
    <property type="term" value="F:ATP binding"/>
    <property type="evidence" value="ECO:0007669"/>
    <property type="project" value="UniProtKB-UniRule"/>
</dbReference>
<evidence type="ECO:0000256" key="5">
    <source>
        <dbReference type="ARBA" id="ARBA00022840"/>
    </source>
</evidence>
<evidence type="ECO:0000256" key="6">
    <source>
        <dbReference type="RuleBase" id="RU366026"/>
    </source>
</evidence>
<evidence type="ECO:0000256" key="1">
    <source>
        <dbReference type="ARBA" id="ARBA00007487"/>
    </source>
</evidence>
<dbReference type="InterPro" id="IPR036451">
    <property type="entry name" value="CblAdoTrfase-like_sf"/>
</dbReference>
<dbReference type="RefSeq" id="WP_084371337.1">
    <property type="nucleotide sequence ID" value="NZ_FWYF01000001.1"/>
</dbReference>
<keyword evidence="3 6" id="KW-0808">Transferase</keyword>
<dbReference type="OrthoDB" id="9778896at2"/>
<dbReference type="EC" id="2.5.1.17" evidence="6"/>
<organism evidence="8 9">
    <name type="scientific">Reichenbachiella faecimaris</name>
    <dbReference type="NCBI Taxonomy" id="692418"/>
    <lineage>
        <taxon>Bacteria</taxon>
        <taxon>Pseudomonadati</taxon>
        <taxon>Bacteroidota</taxon>
        <taxon>Cytophagia</taxon>
        <taxon>Cytophagales</taxon>
        <taxon>Reichenbachiellaceae</taxon>
        <taxon>Reichenbachiella</taxon>
    </lineage>
</organism>
<comment type="pathway">
    <text evidence="6">Cofactor biosynthesis; adenosylcobalamin biosynthesis; adenosylcobalamin from cob(II)yrinate a,c-diamide: step 2/7.</text>
</comment>
<proteinExistence type="inferred from homology"/>
<dbReference type="EMBL" id="FWYF01000001">
    <property type="protein sequence ID" value="SMD32686.1"/>
    <property type="molecule type" value="Genomic_DNA"/>
</dbReference>
<dbReference type="PANTHER" id="PTHR12213:SF0">
    <property type="entry name" value="CORRINOID ADENOSYLTRANSFERASE MMAB"/>
    <property type="match status" value="1"/>
</dbReference>
<dbReference type="GO" id="GO:0009236">
    <property type="term" value="P:cobalamin biosynthetic process"/>
    <property type="evidence" value="ECO:0007669"/>
    <property type="project" value="UniProtKB-UniRule"/>
</dbReference>
<dbReference type="AlphaFoldDB" id="A0A1W2G8R7"/>
<dbReference type="Pfam" id="PF01923">
    <property type="entry name" value="Cob_adeno_trans"/>
    <property type="match status" value="1"/>
</dbReference>
<comment type="catalytic activity">
    <reaction evidence="6">
        <text>2 cob(II)yrinate a,c diamide + reduced [electron-transfer flavoprotein] + 2 ATP = 2 adenosylcob(III)yrinate a,c-diamide + 2 triphosphate + oxidized [electron-transfer flavoprotein] + 3 H(+)</text>
        <dbReference type="Rhea" id="RHEA:11528"/>
        <dbReference type="Rhea" id="RHEA-COMP:10685"/>
        <dbReference type="Rhea" id="RHEA-COMP:10686"/>
        <dbReference type="ChEBI" id="CHEBI:15378"/>
        <dbReference type="ChEBI" id="CHEBI:18036"/>
        <dbReference type="ChEBI" id="CHEBI:30616"/>
        <dbReference type="ChEBI" id="CHEBI:57692"/>
        <dbReference type="ChEBI" id="CHEBI:58307"/>
        <dbReference type="ChEBI" id="CHEBI:58503"/>
        <dbReference type="ChEBI" id="CHEBI:58537"/>
        <dbReference type="EC" id="2.5.1.17"/>
    </reaction>
</comment>
<dbReference type="Gene3D" id="1.20.1200.10">
    <property type="entry name" value="Cobalamin adenosyltransferase-like"/>
    <property type="match status" value="1"/>
</dbReference>
<dbReference type="SUPFAM" id="SSF89028">
    <property type="entry name" value="Cobalamin adenosyltransferase-like"/>
    <property type="match status" value="1"/>
</dbReference>
<protein>
    <recommendedName>
        <fullName evidence="6">Corrinoid adenosyltransferase</fullName>
        <ecNumber evidence="6">2.5.1.17</ecNumber>
    </recommendedName>
    <alternativeName>
        <fullName evidence="6">Cob(II)alamin adenosyltransferase</fullName>
    </alternativeName>
    <alternativeName>
        <fullName evidence="6">Cob(II)yrinic acid a,c-diamide adenosyltransferase</fullName>
    </alternativeName>
    <alternativeName>
        <fullName evidence="6">Cobinamide/cobalamin adenosyltransferase</fullName>
    </alternativeName>
</protein>
<comment type="similarity">
    <text evidence="1 6">Belongs to the Cob(I)alamin adenosyltransferase family.</text>
</comment>
<evidence type="ECO:0000256" key="2">
    <source>
        <dbReference type="ARBA" id="ARBA00011233"/>
    </source>
</evidence>
<keyword evidence="9" id="KW-1185">Reference proteome</keyword>